<dbReference type="EMBL" id="MIKG01000002">
    <property type="protein sequence ID" value="RAO65754.1"/>
    <property type="molecule type" value="Genomic_DNA"/>
</dbReference>
<evidence type="ECO:0000256" key="1">
    <source>
        <dbReference type="ARBA" id="ARBA00001917"/>
    </source>
</evidence>
<dbReference type="CDD" id="cd02809">
    <property type="entry name" value="alpha_hydroxyacid_oxid_FMN"/>
    <property type="match status" value="1"/>
</dbReference>
<dbReference type="RefSeq" id="XP_040730271.1">
    <property type="nucleotide sequence ID" value="XM_040873838.1"/>
</dbReference>
<evidence type="ECO:0000313" key="8">
    <source>
        <dbReference type="EMBL" id="RAO65754.1"/>
    </source>
</evidence>
<dbReference type="SUPFAM" id="SSF51395">
    <property type="entry name" value="FMN-linked oxidoreductases"/>
    <property type="match status" value="1"/>
</dbReference>
<evidence type="ECO:0000256" key="6">
    <source>
        <dbReference type="SAM" id="MobiDB-lite"/>
    </source>
</evidence>
<feature type="domain" description="FMN hydroxy acid dehydrogenase" evidence="7">
    <location>
        <begin position="1"/>
        <end position="364"/>
    </location>
</feature>
<evidence type="ECO:0000256" key="3">
    <source>
        <dbReference type="ARBA" id="ARBA00024042"/>
    </source>
</evidence>
<feature type="compositionally biased region" description="Low complexity" evidence="6">
    <location>
        <begin position="887"/>
        <end position="908"/>
    </location>
</feature>
<dbReference type="InterPro" id="IPR010730">
    <property type="entry name" value="HET"/>
</dbReference>
<dbReference type="PROSITE" id="PS51349">
    <property type="entry name" value="FMN_HYDROXY_ACID_DH_2"/>
    <property type="match status" value="1"/>
</dbReference>
<dbReference type="InterPro" id="IPR000262">
    <property type="entry name" value="FMN-dep_DH"/>
</dbReference>
<dbReference type="PANTHER" id="PTHR10578:SF149">
    <property type="entry name" value="2-HYDROXYACID OXIDASE 2"/>
    <property type="match status" value="1"/>
</dbReference>
<dbReference type="PANTHER" id="PTHR10578">
    <property type="entry name" value="S -2-HYDROXY-ACID OXIDASE-RELATED"/>
    <property type="match status" value="1"/>
</dbReference>
<dbReference type="OrthoDB" id="5125733at2759"/>
<dbReference type="Pfam" id="PF01070">
    <property type="entry name" value="FMN_dh"/>
    <property type="match status" value="1"/>
</dbReference>
<evidence type="ECO:0000256" key="4">
    <source>
        <dbReference type="ARBA" id="ARBA00073420"/>
    </source>
</evidence>
<dbReference type="Proteomes" id="UP000249363">
    <property type="component" value="Unassembled WGS sequence"/>
</dbReference>
<dbReference type="FunFam" id="3.20.20.70:FF:000056">
    <property type="entry name" value="hydroxyacid oxidase 2"/>
    <property type="match status" value="1"/>
</dbReference>
<keyword evidence="2" id="KW-0560">Oxidoreductase</keyword>
<name>A0A364KQB7_TALAM</name>
<accession>A0A364KQB7</accession>
<reference evidence="8 9" key="1">
    <citation type="journal article" date="2017" name="Biotechnol. Biofuels">
        <title>Differential beta-glucosidase expression as a function of carbon source availability in Talaromyces amestolkiae: a genomic and proteomic approach.</title>
        <authorList>
            <person name="de Eugenio L.I."/>
            <person name="Mendez-Liter J.A."/>
            <person name="Nieto-Dominguez M."/>
            <person name="Alonso L."/>
            <person name="Gil-Munoz J."/>
            <person name="Barriuso J."/>
            <person name="Prieto A."/>
            <person name="Martinez M.J."/>
        </authorList>
    </citation>
    <scope>NUCLEOTIDE SEQUENCE [LARGE SCALE GENOMIC DNA]</scope>
    <source>
        <strain evidence="8 9">CIB</strain>
    </source>
</reference>
<gene>
    <name evidence="8" type="ORF">BHQ10_001766</name>
</gene>
<evidence type="ECO:0000259" key="7">
    <source>
        <dbReference type="PROSITE" id="PS51349"/>
    </source>
</evidence>
<feature type="region of interest" description="Disordered" evidence="6">
    <location>
        <begin position="887"/>
        <end position="912"/>
    </location>
</feature>
<comment type="caution">
    <text evidence="8">The sequence shown here is derived from an EMBL/GenBank/DDBJ whole genome shotgun (WGS) entry which is preliminary data.</text>
</comment>
<dbReference type="GO" id="GO:0016491">
    <property type="term" value="F:oxidoreductase activity"/>
    <property type="evidence" value="ECO:0007669"/>
    <property type="project" value="UniProtKB-KW"/>
</dbReference>
<dbReference type="GO" id="GO:0005737">
    <property type="term" value="C:cytoplasm"/>
    <property type="evidence" value="ECO:0007669"/>
    <property type="project" value="UniProtKB-ARBA"/>
</dbReference>
<dbReference type="Pfam" id="PF06985">
    <property type="entry name" value="HET"/>
    <property type="match status" value="1"/>
</dbReference>
<protein>
    <recommendedName>
        <fullName evidence="4">Oxidase FUB9</fullName>
    </recommendedName>
    <alternativeName>
        <fullName evidence="5">Fusaric acid biosynthesis protein 9</fullName>
    </alternativeName>
</protein>
<dbReference type="InterPro" id="IPR012133">
    <property type="entry name" value="Alpha-hydoxy_acid_DH_FMN"/>
</dbReference>
<dbReference type="STRING" id="1196081.A0A364KQB7"/>
<dbReference type="AlphaFoldDB" id="A0A364KQB7"/>
<proteinExistence type="inferred from homology"/>
<dbReference type="PROSITE" id="PS00557">
    <property type="entry name" value="FMN_HYDROXY_ACID_DH_1"/>
    <property type="match status" value="1"/>
</dbReference>
<dbReference type="InterPro" id="IPR013785">
    <property type="entry name" value="Aldolase_TIM"/>
</dbReference>
<dbReference type="InterPro" id="IPR008259">
    <property type="entry name" value="FMN_hydac_DH_AS"/>
</dbReference>
<dbReference type="InterPro" id="IPR037396">
    <property type="entry name" value="FMN_HAD"/>
</dbReference>
<sequence length="1029" mass="115853">MGTPILCIDDIRKEAEKKLEKSSTDFFNSGSTDQVTVRENSTAFAKYRIRPRVLKDVSNADTSVTVLGRKIAFPLCVSPAGIQALAHPDGELATARACAKRGVHMGVSSFSNYTVEEVIAASKETGLGRTAHVMQLYTMQDRALQERVIRRAEAAGCVAIFLTADSPVLGFRYNEWRNDWRTPAGLAFPMLEKTTEMIQSQTHDESFTVFNSDSHSWAYDIPWLRSKTKMQIWIKGILTAEDVLLARQYGCDGVLVSNHGGRQLDGTPATLDALPECIAAADGKIPVHIDGGFRTGADIFKAIALGAQCCWVGRPAIWGLGYDGEKGVTKTLDILYDEFKRVMQLAGCWLRLITVSDLLNDDNPTLILSEWRGLDITNPGDSFIPKYATISHSWAASDEVQRLSEIADRPLRIDLGNDKYHTISWEGLVQAAKAAQHLGCVFIWLDLTCVHQNSSEDKKLQIQHMGHVYQRSVAVIVMPGGVASAQGVGNTAPWITRAWTLQEATLSPENVHVLIKEPRWDTTNYDYEYGTTGPTYQIDQVDDDLALSKLQNLLSCRKRGLEITRVNKSTKVKTRVPFIVRCFGADESLITALEGVLRGHTDEMKRSAAWRSIYLRTSTKPQDMVFSVMHLLGVSIKVDYDRTREDLILELARKTKDLPSWLDIGEDIPFDARFGLVPALPIFHPNDMPSYDIDRELVPANRYTESGTYIHEYDIKIQTSPTSIFDGDLICAKIFPITFQNVSGASITSGDGEKFDFSDVDQKNVTGSHVVVLGEARVYALAHLGLMHFGGPQVIFVGRSERGIWERHGKRAFIPGKFAENAWRWHLTIGGKPGSEITPLVLQSIPPFIARHGFVIHHFFLELNKSLNTSLSRTLFYTQRATYASTSSSPFRLSSSPKQPQSQSQPQPTEDEDAYRYEYEAENEGAYYSPYRPKRQWPPDMSKLSPKHQLRLERKYRRRAALKYARPRWVKFTKLAQWGIIIFIVIYSLLFMEWGKEGEEHPFEDFRKDFFASINSLFSAPERPIKKKE</sequence>
<dbReference type="GeneID" id="63790983"/>
<evidence type="ECO:0000256" key="5">
    <source>
        <dbReference type="ARBA" id="ARBA00083297"/>
    </source>
</evidence>
<dbReference type="Gene3D" id="3.20.20.70">
    <property type="entry name" value="Aldolase class I"/>
    <property type="match status" value="1"/>
</dbReference>
<evidence type="ECO:0000256" key="2">
    <source>
        <dbReference type="ARBA" id="ARBA00023002"/>
    </source>
</evidence>
<keyword evidence="9" id="KW-1185">Reference proteome</keyword>
<evidence type="ECO:0000313" key="9">
    <source>
        <dbReference type="Proteomes" id="UP000249363"/>
    </source>
</evidence>
<comment type="cofactor">
    <cofactor evidence="1">
        <name>FMN</name>
        <dbReference type="ChEBI" id="CHEBI:58210"/>
    </cofactor>
</comment>
<dbReference type="GO" id="GO:0010181">
    <property type="term" value="F:FMN binding"/>
    <property type="evidence" value="ECO:0007669"/>
    <property type="project" value="InterPro"/>
</dbReference>
<comment type="similarity">
    <text evidence="3">Belongs to the FMN-dependent alpha-hydroxy acid dehydrogenase family.</text>
</comment>
<organism evidence="8 9">
    <name type="scientific">Talaromyces amestolkiae</name>
    <dbReference type="NCBI Taxonomy" id="1196081"/>
    <lineage>
        <taxon>Eukaryota</taxon>
        <taxon>Fungi</taxon>
        <taxon>Dikarya</taxon>
        <taxon>Ascomycota</taxon>
        <taxon>Pezizomycotina</taxon>
        <taxon>Eurotiomycetes</taxon>
        <taxon>Eurotiomycetidae</taxon>
        <taxon>Eurotiales</taxon>
        <taxon>Trichocomaceae</taxon>
        <taxon>Talaromyces</taxon>
        <taxon>Talaromyces sect. Talaromyces</taxon>
    </lineage>
</organism>